<dbReference type="EMBL" id="KM612264">
    <property type="protein sequence ID" value="AIZ01592.1"/>
    <property type="molecule type" value="Genomic_DNA"/>
</dbReference>
<evidence type="ECO:0000313" key="1">
    <source>
        <dbReference type="EMBL" id="AIZ01592.1"/>
    </source>
</evidence>
<name>A0A0A7HAE9_9CAUD</name>
<reference evidence="1 2" key="1">
    <citation type="submission" date="2014-09" db="EMBL/GenBank/DDBJ databases">
        <title>Complete genome sequences of seven Vibrio cholerae phages isolated in China.</title>
        <authorList>
            <person name="Bhandare S.G."/>
            <person name="Warry A."/>
            <person name="Emes R.D."/>
            <person name="Su J."/>
            <person name="Barrow P.A."/>
            <person name="Atterbury R.J."/>
        </authorList>
    </citation>
    <scope>NUCLEOTIDE SEQUENCE [LARGE SCALE GENOMIC DNA]</scope>
</reference>
<organism evidence="1 2">
    <name type="scientific">Vibrio phage J2</name>
    <dbReference type="NCBI Taxonomy" id="1558467"/>
    <lineage>
        <taxon>Viruses</taxon>
        <taxon>Duplodnaviria</taxon>
        <taxon>Heunggongvirae</taxon>
        <taxon>Uroviricota</taxon>
        <taxon>Caudoviricetes</taxon>
        <taxon>Enhodamvirus</taxon>
        <taxon>Enhodamvirus VP2</taxon>
    </lineage>
</organism>
<proteinExistence type="predicted"/>
<accession>A0A0A7HAE9</accession>
<dbReference type="GeneID" id="24725202"/>
<dbReference type="KEGG" id="vg:24725202"/>
<dbReference type="OrthoDB" id="25631at10239"/>
<evidence type="ECO:0000313" key="2">
    <source>
        <dbReference type="Proteomes" id="UP000030722"/>
    </source>
</evidence>
<dbReference type="Proteomes" id="UP000030722">
    <property type="component" value="Genome"/>
</dbReference>
<gene>
    <name evidence="1" type="ORF">J2_0001</name>
</gene>
<sequence>MAATYEVNMTKPWEPTALDILLDPQLTELEAIKRNQRLAEKRNERIKRIINREEPTGSAIQWAINERLGQSRA</sequence>
<protein>
    <submittedName>
        <fullName evidence="1">Uncharacterized protein</fullName>
    </submittedName>
</protein>
<dbReference type="RefSeq" id="YP_009152752.1">
    <property type="nucleotide sequence ID" value="NC_027393.1"/>
</dbReference>